<feature type="non-terminal residue" evidence="9">
    <location>
        <position position="1"/>
    </location>
</feature>
<feature type="binding site" evidence="7">
    <location>
        <position position="203"/>
    </location>
    <ligand>
        <name>cyanocob(III)alamin</name>
        <dbReference type="ChEBI" id="CHEBI:17439"/>
    </ligand>
</feature>
<dbReference type="GO" id="GO:0031419">
    <property type="term" value="F:cobalamin binding"/>
    <property type="evidence" value="ECO:0007669"/>
    <property type="project" value="InterPro"/>
</dbReference>
<dbReference type="GO" id="GO:0005615">
    <property type="term" value="C:extracellular space"/>
    <property type="evidence" value="ECO:0007669"/>
    <property type="project" value="TreeGrafter"/>
</dbReference>
<dbReference type="EMBL" id="VZRC01001579">
    <property type="protein sequence ID" value="NWS64655.1"/>
    <property type="molecule type" value="Genomic_DNA"/>
</dbReference>
<dbReference type="OrthoDB" id="6343110at2759"/>
<evidence type="ECO:0000256" key="3">
    <source>
        <dbReference type="ARBA" id="ARBA00022426"/>
    </source>
</evidence>
<evidence type="ECO:0000313" key="10">
    <source>
        <dbReference type="Proteomes" id="UP000541181"/>
    </source>
</evidence>
<dbReference type="Gene3D" id="1.50.10.20">
    <property type="match status" value="1"/>
</dbReference>
<dbReference type="AlphaFoldDB" id="A0A7K5H5Q4"/>
<feature type="binding site" evidence="7">
    <location>
        <position position="53"/>
    </location>
    <ligand>
        <name>cyanocob(III)alamin</name>
        <dbReference type="ChEBI" id="CHEBI:17439"/>
    </ligand>
</feature>
<keyword evidence="3" id="KW-0171">Cobalt transport</keyword>
<keyword evidence="5" id="KW-0732">Signal</keyword>
<dbReference type="Gene3D" id="2.170.130.30">
    <property type="match status" value="1"/>
</dbReference>
<keyword evidence="4" id="KW-0964">Secreted</keyword>
<evidence type="ECO:0000256" key="5">
    <source>
        <dbReference type="ARBA" id="ARBA00022729"/>
    </source>
</evidence>
<keyword evidence="6 7" id="KW-0170">Cobalt</keyword>
<evidence type="ECO:0000259" key="8">
    <source>
        <dbReference type="Pfam" id="PF14478"/>
    </source>
</evidence>
<keyword evidence="3" id="KW-0813">Transport</keyword>
<feature type="non-terminal residue" evidence="9">
    <location>
        <position position="203"/>
    </location>
</feature>
<accession>A0A7K5H5Q4</accession>
<protein>
    <submittedName>
        <fullName evidence="9">IF factor</fullName>
    </submittedName>
</protein>
<comment type="subcellular location">
    <subcellularLocation>
        <location evidence="1">Secreted</location>
    </subcellularLocation>
</comment>
<dbReference type="PANTHER" id="PTHR10559:SF15">
    <property type="entry name" value="COBALAMIN BINDING INTRINSIC FACTOR"/>
    <property type="match status" value="1"/>
</dbReference>
<dbReference type="PANTHER" id="PTHR10559">
    <property type="entry name" value="TRANSCOBALAMIN-1/GASTRIC INTRINSIC FACTOR"/>
    <property type="match status" value="1"/>
</dbReference>
<sequence>KGKGMIGNIYSMGLALQALEATAKFYTPRVWDCAQAFSIVYSHNYRQPMAIAQVLPALVGKSYLEAASLDCTASIRTPLSPQSSLSPMPGTTEADKALITVYYSVINHLQGTHFNNMTSVEVPHGSTLLKVMQAAAAAKPNTFSFQTEQTFWGPMVVSIHGLAANPKDKTYWKFLGDGKALQEGVDTYKPKNREHIQAVFSTY</sequence>
<dbReference type="GO" id="GO:0015889">
    <property type="term" value="P:cobalamin transport"/>
    <property type="evidence" value="ECO:0007669"/>
    <property type="project" value="InterPro"/>
</dbReference>
<feature type="binding site" evidence="7">
    <location>
        <position position="8"/>
    </location>
    <ligand>
        <name>cyanocob(III)alamin</name>
        <dbReference type="ChEBI" id="CHEBI:17439"/>
    </ligand>
</feature>
<feature type="binding site" evidence="7">
    <location>
        <position position="181"/>
    </location>
    <ligand>
        <name>cyanocob(III)alamin</name>
        <dbReference type="ChEBI" id="CHEBI:17439"/>
    </ligand>
</feature>
<dbReference type="InterPro" id="IPR051588">
    <property type="entry name" value="Cobalamin_Transport"/>
</dbReference>
<dbReference type="GO" id="GO:0006824">
    <property type="term" value="P:cobalt ion transport"/>
    <property type="evidence" value="ECO:0007669"/>
    <property type="project" value="UniProtKB-KW"/>
</dbReference>
<comment type="caution">
    <text evidence="9">The sequence shown here is derived from an EMBL/GenBank/DDBJ whole genome shotgun (WGS) entry which is preliminary data.</text>
</comment>
<evidence type="ECO:0000256" key="7">
    <source>
        <dbReference type="PIRSR" id="PIRSR602157-1"/>
    </source>
</evidence>
<evidence type="ECO:0000256" key="1">
    <source>
        <dbReference type="ARBA" id="ARBA00004613"/>
    </source>
</evidence>
<dbReference type="Pfam" id="PF14478">
    <property type="entry name" value="DUF4430"/>
    <property type="match status" value="1"/>
</dbReference>
<evidence type="ECO:0000256" key="6">
    <source>
        <dbReference type="ARBA" id="ARBA00023285"/>
    </source>
</evidence>
<dbReference type="InterPro" id="IPR027954">
    <property type="entry name" value="Transcobalamin-like_C"/>
</dbReference>
<proteinExistence type="inferred from homology"/>
<comment type="similarity">
    <text evidence="2">Belongs to the eukaryotic cobalamin transport proteins family.</text>
</comment>
<keyword evidence="3" id="KW-0406">Ion transport</keyword>
<reference evidence="9 10" key="1">
    <citation type="submission" date="2019-09" db="EMBL/GenBank/DDBJ databases">
        <title>Bird 10,000 Genomes (B10K) Project - Family phase.</title>
        <authorList>
            <person name="Zhang G."/>
        </authorList>
    </citation>
    <scope>NUCLEOTIDE SEQUENCE [LARGE SCALE GENOMIC DNA]</scope>
    <source>
        <strain evidence="9">B10K-CU-031-22</strain>
    </source>
</reference>
<evidence type="ECO:0000256" key="2">
    <source>
        <dbReference type="ARBA" id="ARBA00006449"/>
    </source>
</evidence>
<dbReference type="Proteomes" id="UP000541181">
    <property type="component" value="Unassembled WGS sequence"/>
</dbReference>
<name>A0A7K5H5Q4_9AVES</name>
<dbReference type="InterPro" id="IPR002157">
    <property type="entry name" value="Cbl-bd_prot"/>
</dbReference>
<evidence type="ECO:0000313" key="9">
    <source>
        <dbReference type="EMBL" id="NWS64655.1"/>
    </source>
</evidence>
<dbReference type="Pfam" id="PF01122">
    <property type="entry name" value="Cobalamin_bind"/>
    <property type="match status" value="1"/>
</dbReference>
<keyword evidence="10" id="KW-1185">Reference proteome</keyword>
<gene>
    <name evidence="9" type="primary">Gif</name>
    <name evidence="9" type="ORF">CHUBUR_R14889</name>
</gene>
<organism evidence="9 10">
    <name type="scientific">Chunga burmeisteri</name>
    <name type="common">Black-legged seriema</name>
    <dbReference type="NCBI Taxonomy" id="1352770"/>
    <lineage>
        <taxon>Eukaryota</taxon>
        <taxon>Metazoa</taxon>
        <taxon>Chordata</taxon>
        <taxon>Craniata</taxon>
        <taxon>Vertebrata</taxon>
        <taxon>Euteleostomi</taxon>
        <taxon>Archelosauria</taxon>
        <taxon>Archosauria</taxon>
        <taxon>Dinosauria</taxon>
        <taxon>Saurischia</taxon>
        <taxon>Theropoda</taxon>
        <taxon>Coelurosauria</taxon>
        <taxon>Aves</taxon>
        <taxon>Neognathae</taxon>
        <taxon>Neoaves</taxon>
        <taxon>Telluraves</taxon>
        <taxon>Australaves</taxon>
        <taxon>Cariamiformes</taxon>
        <taxon>Cariamidae</taxon>
        <taxon>Chunga</taxon>
    </lineage>
</organism>
<evidence type="ECO:0000256" key="4">
    <source>
        <dbReference type="ARBA" id="ARBA00022525"/>
    </source>
</evidence>
<feature type="domain" description="Transcobalamin-like C-terminal" evidence="8">
    <location>
        <begin position="125"/>
        <end position="197"/>
    </location>
</feature>